<name>A0AAN6XQJ6_9PEZI</name>
<dbReference type="PANTHER" id="PTHR42791:SF1">
    <property type="entry name" value="N-ACETYLTRANSFERASE DOMAIN-CONTAINING PROTEIN"/>
    <property type="match status" value="1"/>
</dbReference>
<reference evidence="2" key="2">
    <citation type="submission" date="2023-05" db="EMBL/GenBank/DDBJ databases">
        <authorList>
            <consortium name="Lawrence Berkeley National Laboratory"/>
            <person name="Steindorff A."/>
            <person name="Hensen N."/>
            <person name="Bonometti L."/>
            <person name="Westerberg I."/>
            <person name="Brannstrom I.O."/>
            <person name="Guillou S."/>
            <person name="Cros-Aarteil S."/>
            <person name="Calhoun S."/>
            <person name="Haridas S."/>
            <person name="Kuo A."/>
            <person name="Mondo S."/>
            <person name="Pangilinan J."/>
            <person name="Riley R."/>
            <person name="Labutti K."/>
            <person name="Andreopoulos B."/>
            <person name="Lipzen A."/>
            <person name="Chen C."/>
            <person name="Yanf M."/>
            <person name="Daum C."/>
            <person name="Ng V."/>
            <person name="Clum A."/>
            <person name="Ohm R."/>
            <person name="Martin F."/>
            <person name="Silar P."/>
            <person name="Natvig D."/>
            <person name="Lalanne C."/>
            <person name="Gautier V."/>
            <person name="Ament-Velasquez S.L."/>
            <person name="Kruys A."/>
            <person name="Hutchinson M.I."/>
            <person name="Powell A.J."/>
            <person name="Barry K."/>
            <person name="Miller A.N."/>
            <person name="Grigoriev I.V."/>
            <person name="Debuchy R."/>
            <person name="Gladieux P."/>
            <person name="Thoren M.H."/>
            <person name="Johannesson H."/>
        </authorList>
    </citation>
    <scope>NUCLEOTIDE SEQUENCE</scope>
    <source>
        <strain evidence="2">CBS 315.58</strain>
    </source>
</reference>
<sequence>MYLKLRPALPSDIEPFKDPNIHLAIVEDTAFSTPVVVGLAKWVFVPENSSLPGLFPSDMTPPEELMQHMADPELGTHFFGDQHARHDKYMGSKSHWYLSLIVTSPEYKGAGAGRILMEWGLQKVDEEGHEAYLEASPEGRPLFEKYGFRVEEVAEYLDGRYVECSMIRSAKKAE</sequence>
<evidence type="ECO:0000259" key="1">
    <source>
        <dbReference type="PROSITE" id="PS51186"/>
    </source>
</evidence>
<dbReference type="SUPFAM" id="SSF55729">
    <property type="entry name" value="Acyl-CoA N-acyltransferases (Nat)"/>
    <property type="match status" value="1"/>
</dbReference>
<accession>A0AAN6XQJ6</accession>
<evidence type="ECO:0000313" key="3">
    <source>
        <dbReference type="Proteomes" id="UP001303160"/>
    </source>
</evidence>
<dbReference type="InterPro" id="IPR000182">
    <property type="entry name" value="GNAT_dom"/>
</dbReference>
<keyword evidence="3" id="KW-1185">Reference proteome</keyword>
<protein>
    <recommendedName>
        <fullName evidence="1">N-acetyltransferase domain-containing protein</fullName>
    </recommendedName>
</protein>
<dbReference type="PROSITE" id="PS51186">
    <property type="entry name" value="GNAT"/>
    <property type="match status" value="1"/>
</dbReference>
<dbReference type="Pfam" id="PF13673">
    <property type="entry name" value="Acetyltransf_10"/>
    <property type="match status" value="1"/>
</dbReference>
<dbReference type="EMBL" id="MU863901">
    <property type="protein sequence ID" value="KAK4202047.1"/>
    <property type="molecule type" value="Genomic_DNA"/>
</dbReference>
<feature type="domain" description="N-acetyltransferase" evidence="1">
    <location>
        <begin position="23"/>
        <end position="171"/>
    </location>
</feature>
<reference evidence="2" key="1">
    <citation type="journal article" date="2023" name="Mol. Phylogenet. Evol.">
        <title>Genome-scale phylogeny and comparative genomics of the fungal order Sordariales.</title>
        <authorList>
            <person name="Hensen N."/>
            <person name="Bonometti L."/>
            <person name="Westerberg I."/>
            <person name="Brannstrom I.O."/>
            <person name="Guillou S."/>
            <person name="Cros-Aarteil S."/>
            <person name="Calhoun S."/>
            <person name="Haridas S."/>
            <person name="Kuo A."/>
            <person name="Mondo S."/>
            <person name="Pangilinan J."/>
            <person name="Riley R."/>
            <person name="LaButti K."/>
            <person name="Andreopoulos B."/>
            <person name="Lipzen A."/>
            <person name="Chen C."/>
            <person name="Yan M."/>
            <person name="Daum C."/>
            <person name="Ng V."/>
            <person name="Clum A."/>
            <person name="Steindorff A."/>
            <person name="Ohm R.A."/>
            <person name="Martin F."/>
            <person name="Silar P."/>
            <person name="Natvig D.O."/>
            <person name="Lalanne C."/>
            <person name="Gautier V."/>
            <person name="Ament-Velasquez S.L."/>
            <person name="Kruys A."/>
            <person name="Hutchinson M.I."/>
            <person name="Powell A.J."/>
            <person name="Barry K."/>
            <person name="Miller A.N."/>
            <person name="Grigoriev I.V."/>
            <person name="Debuchy R."/>
            <person name="Gladieux P."/>
            <person name="Hiltunen Thoren M."/>
            <person name="Johannesson H."/>
        </authorList>
    </citation>
    <scope>NUCLEOTIDE SEQUENCE</scope>
    <source>
        <strain evidence="2">CBS 315.58</strain>
    </source>
</reference>
<gene>
    <name evidence="2" type="ORF">QBC40DRAFT_338691</name>
</gene>
<dbReference type="InterPro" id="IPR052523">
    <property type="entry name" value="Trichothecene_AcTrans"/>
</dbReference>
<dbReference type="GO" id="GO:0016747">
    <property type="term" value="F:acyltransferase activity, transferring groups other than amino-acyl groups"/>
    <property type="evidence" value="ECO:0007669"/>
    <property type="project" value="InterPro"/>
</dbReference>
<dbReference type="Proteomes" id="UP001303160">
    <property type="component" value="Unassembled WGS sequence"/>
</dbReference>
<dbReference type="InterPro" id="IPR016181">
    <property type="entry name" value="Acyl_CoA_acyltransferase"/>
</dbReference>
<comment type="caution">
    <text evidence="2">The sequence shown here is derived from an EMBL/GenBank/DDBJ whole genome shotgun (WGS) entry which is preliminary data.</text>
</comment>
<dbReference type="AlphaFoldDB" id="A0AAN6XQJ6"/>
<dbReference type="PANTHER" id="PTHR42791">
    <property type="entry name" value="GNAT FAMILY ACETYLTRANSFERASE"/>
    <property type="match status" value="1"/>
</dbReference>
<organism evidence="2 3">
    <name type="scientific">Triangularia verruculosa</name>
    <dbReference type="NCBI Taxonomy" id="2587418"/>
    <lineage>
        <taxon>Eukaryota</taxon>
        <taxon>Fungi</taxon>
        <taxon>Dikarya</taxon>
        <taxon>Ascomycota</taxon>
        <taxon>Pezizomycotina</taxon>
        <taxon>Sordariomycetes</taxon>
        <taxon>Sordariomycetidae</taxon>
        <taxon>Sordariales</taxon>
        <taxon>Podosporaceae</taxon>
        <taxon>Triangularia</taxon>
    </lineage>
</organism>
<dbReference type="Gene3D" id="3.40.630.30">
    <property type="match status" value="1"/>
</dbReference>
<dbReference type="CDD" id="cd04301">
    <property type="entry name" value="NAT_SF"/>
    <property type="match status" value="1"/>
</dbReference>
<evidence type="ECO:0000313" key="2">
    <source>
        <dbReference type="EMBL" id="KAK4202047.1"/>
    </source>
</evidence>
<proteinExistence type="predicted"/>